<sequence length="306" mass="33746">MAGPASTPPEQRRTLSLTELILGVRPDRHPDPNTNMPARGKPRAKGTLLFLLPIPLLIGALIGLGAGRLDVVLIDGGIFALFMAAADLTRRGLRAEHAQQVLRFTRLQRIPLKTIGGVLTGVATGLAAWLAVGQGPALSLVYATVAMIGFHLVYGLEPLGRARPFATDDERTRKVAAALEEAERKLIDLDRAATTIANPELKIRLQRIGSQGRAILNQIADRPTDLFRARKFLSVYLDGVQQVADGYARTHRLADSRELEQNFRNVLVTVEQVFDEQHQRLLKTDVMDLDIQIEVLKKQLEREGIQ</sequence>
<keyword evidence="1" id="KW-0812">Transmembrane</keyword>
<dbReference type="EMBL" id="FNNZ01000004">
    <property type="protein sequence ID" value="SDW44384.1"/>
    <property type="molecule type" value="Genomic_DNA"/>
</dbReference>
<name>A0A1H2TM91_THIRO</name>
<organism evidence="2 3">
    <name type="scientific">Thiocapsa roseopersicina</name>
    <dbReference type="NCBI Taxonomy" id="1058"/>
    <lineage>
        <taxon>Bacteria</taxon>
        <taxon>Pseudomonadati</taxon>
        <taxon>Pseudomonadota</taxon>
        <taxon>Gammaproteobacteria</taxon>
        <taxon>Chromatiales</taxon>
        <taxon>Chromatiaceae</taxon>
        <taxon>Thiocapsa</taxon>
    </lineage>
</organism>
<protein>
    <submittedName>
        <fullName evidence="2">5-bromo-4-chloroindolyl phosphate hydrolysis protein</fullName>
    </submittedName>
</protein>
<keyword evidence="1" id="KW-1133">Transmembrane helix</keyword>
<feature type="transmembrane region" description="Helical" evidence="1">
    <location>
        <begin position="46"/>
        <end position="65"/>
    </location>
</feature>
<dbReference type="InterPro" id="IPR018770">
    <property type="entry name" value="ChloroindolylP_hydrolase"/>
</dbReference>
<reference evidence="3" key="1">
    <citation type="submission" date="2016-10" db="EMBL/GenBank/DDBJ databases">
        <authorList>
            <person name="Varghese N."/>
            <person name="Submissions S."/>
        </authorList>
    </citation>
    <scope>NUCLEOTIDE SEQUENCE [LARGE SCALE GENOMIC DNA]</scope>
    <source>
        <strain evidence="3">DSM 217</strain>
    </source>
</reference>
<keyword evidence="1" id="KW-0472">Membrane</keyword>
<feature type="transmembrane region" description="Helical" evidence="1">
    <location>
        <begin position="110"/>
        <end position="131"/>
    </location>
</feature>
<dbReference type="Proteomes" id="UP000198816">
    <property type="component" value="Unassembled WGS sequence"/>
</dbReference>
<evidence type="ECO:0000256" key="1">
    <source>
        <dbReference type="SAM" id="Phobius"/>
    </source>
</evidence>
<dbReference type="AlphaFoldDB" id="A0A1H2TM91"/>
<accession>A0A1H2TM91</accession>
<gene>
    <name evidence="2" type="ORF">SAMN05421783_10437</name>
</gene>
<evidence type="ECO:0000313" key="2">
    <source>
        <dbReference type="EMBL" id="SDW44384.1"/>
    </source>
</evidence>
<keyword evidence="3" id="KW-1185">Reference proteome</keyword>
<dbReference type="RefSeq" id="WP_093029101.1">
    <property type="nucleotide sequence ID" value="NZ_FNNZ01000004.1"/>
</dbReference>
<dbReference type="Pfam" id="PF10112">
    <property type="entry name" value="Halogen_Hydrol"/>
    <property type="match status" value="1"/>
</dbReference>
<proteinExistence type="predicted"/>
<evidence type="ECO:0000313" key="3">
    <source>
        <dbReference type="Proteomes" id="UP000198816"/>
    </source>
</evidence>
<feature type="transmembrane region" description="Helical" evidence="1">
    <location>
        <begin position="137"/>
        <end position="156"/>
    </location>
</feature>
<feature type="transmembrane region" description="Helical" evidence="1">
    <location>
        <begin position="71"/>
        <end position="89"/>
    </location>
</feature>
<dbReference type="STRING" id="1058.SAMN05421783_10437"/>
<dbReference type="OrthoDB" id="6195606at2"/>